<evidence type="ECO:0000313" key="3">
    <source>
        <dbReference type="Proteomes" id="UP000030671"/>
    </source>
</evidence>
<protein>
    <submittedName>
        <fullName evidence="2">Uncharacterized protein</fullName>
    </submittedName>
</protein>
<dbReference type="GeneID" id="20674570"/>
<feature type="region of interest" description="Disordered" evidence="1">
    <location>
        <begin position="1"/>
        <end position="70"/>
    </location>
</feature>
<gene>
    <name evidence="2" type="ORF">HETIRDRAFT_431844</name>
</gene>
<dbReference type="STRING" id="747525.W4KQ47"/>
<dbReference type="eggNOG" id="ENOG502SYM8">
    <property type="taxonomic scope" value="Eukaryota"/>
</dbReference>
<organism evidence="2 3">
    <name type="scientific">Heterobasidion irregulare (strain TC 32-1)</name>
    <dbReference type="NCBI Taxonomy" id="747525"/>
    <lineage>
        <taxon>Eukaryota</taxon>
        <taxon>Fungi</taxon>
        <taxon>Dikarya</taxon>
        <taxon>Basidiomycota</taxon>
        <taxon>Agaricomycotina</taxon>
        <taxon>Agaricomycetes</taxon>
        <taxon>Russulales</taxon>
        <taxon>Bondarzewiaceae</taxon>
        <taxon>Heterobasidion</taxon>
        <taxon>Heterobasidion annosum species complex</taxon>
    </lineage>
</organism>
<dbReference type="AlphaFoldDB" id="W4KQ47"/>
<dbReference type="HOGENOM" id="CLU_172714_0_0_1"/>
<name>W4KQ47_HETIT</name>
<evidence type="ECO:0000256" key="1">
    <source>
        <dbReference type="SAM" id="MobiDB-lite"/>
    </source>
</evidence>
<dbReference type="RefSeq" id="XP_009541417.1">
    <property type="nucleotide sequence ID" value="XM_009543122.1"/>
</dbReference>
<dbReference type="InParanoid" id="W4KQ47"/>
<dbReference type="OrthoDB" id="3255301at2759"/>
<sequence>MATMSLSVATRTLPTISSPLASPSSPTNSRPLPKRASLFPTSRPLRPFPSISQSFTPAGSRASRPDAKKSVKLIEPPKNFSGGTFVLNLTQAELRRDD</sequence>
<dbReference type="Proteomes" id="UP000030671">
    <property type="component" value="Unassembled WGS sequence"/>
</dbReference>
<accession>W4KQ47</accession>
<reference evidence="2 3" key="1">
    <citation type="journal article" date="2012" name="New Phytol.">
        <title>Insight into trade-off between wood decay and parasitism from the genome of a fungal forest pathogen.</title>
        <authorList>
            <person name="Olson A."/>
            <person name="Aerts A."/>
            <person name="Asiegbu F."/>
            <person name="Belbahri L."/>
            <person name="Bouzid O."/>
            <person name="Broberg A."/>
            <person name="Canback B."/>
            <person name="Coutinho P.M."/>
            <person name="Cullen D."/>
            <person name="Dalman K."/>
            <person name="Deflorio G."/>
            <person name="van Diepen L.T."/>
            <person name="Dunand C."/>
            <person name="Duplessis S."/>
            <person name="Durling M."/>
            <person name="Gonthier P."/>
            <person name="Grimwood J."/>
            <person name="Fossdal C.G."/>
            <person name="Hansson D."/>
            <person name="Henrissat B."/>
            <person name="Hietala A."/>
            <person name="Himmelstrand K."/>
            <person name="Hoffmeister D."/>
            <person name="Hogberg N."/>
            <person name="James T.Y."/>
            <person name="Karlsson M."/>
            <person name="Kohler A."/>
            <person name="Kues U."/>
            <person name="Lee Y.H."/>
            <person name="Lin Y.C."/>
            <person name="Lind M."/>
            <person name="Lindquist E."/>
            <person name="Lombard V."/>
            <person name="Lucas S."/>
            <person name="Lunden K."/>
            <person name="Morin E."/>
            <person name="Murat C."/>
            <person name="Park J."/>
            <person name="Raffaello T."/>
            <person name="Rouze P."/>
            <person name="Salamov A."/>
            <person name="Schmutz J."/>
            <person name="Solheim H."/>
            <person name="Stahlberg J."/>
            <person name="Velez H."/>
            <person name="de Vries R.P."/>
            <person name="Wiebenga A."/>
            <person name="Woodward S."/>
            <person name="Yakovlev I."/>
            <person name="Garbelotto M."/>
            <person name="Martin F."/>
            <person name="Grigoriev I.V."/>
            <person name="Stenlid J."/>
        </authorList>
    </citation>
    <scope>NUCLEOTIDE SEQUENCE [LARGE SCALE GENOMIC DNA]</scope>
    <source>
        <strain evidence="2 3">TC 32-1</strain>
    </source>
</reference>
<keyword evidence="3" id="KW-1185">Reference proteome</keyword>
<dbReference type="KEGG" id="hir:HETIRDRAFT_431844"/>
<dbReference type="EMBL" id="KI925454">
    <property type="protein sequence ID" value="ETW87525.1"/>
    <property type="molecule type" value="Genomic_DNA"/>
</dbReference>
<proteinExistence type="predicted"/>
<feature type="compositionally biased region" description="Polar residues" evidence="1">
    <location>
        <begin position="1"/>
        <end position="30"/>
    </location>
</feature>
<evidence type="ECO:0000313" key="2">
    <source>
        <dbReference type="EMBL" id="ETW87525.1"/>
    </source>
</evidence>